<organism evidence="2 3">
    <name type="scientific">Dyella jiangningensis</name>
    <dbReference type="NCBI Taxonomy" id="1379159"/>
    <lineage>
        <taxon>Bacteria</taxon>
        <taxon>Pseudomonadati</taxon>
        <taxon>Pseudomonadota</taxon>
        <taxon>Gammaproteobacteria</taxon>
        <taxon>Lysobacterales</taxon>
        <taxon>Rhodanobacteraceae</taxon>
        <taxon>Dyella</taxon>
    </lineage>
</organism>
<keyword evidence="3" id="KW-1185">Reference proteome</keyword>
<accession>A0A328PA43</accession>
<evidence type="ECO:0000313" key="2">
    <source>
        <dbReference type="EMBL" id="RAO77266.1"/>
    </source>
</evidence>
<evidence type="ECO:0000256" key="1">
    <source>
        <dbReference type="SAM" id="MobiDB-lite"/>
    </source>
</evidence>
<name>A0A328PA43_9GAMM</name>
<comment type="caution">
    <text evidence="2">The sequence shown here is derived from an EMBL/GenBank/DDBJ whole genome shotgun (WGS) entry which is preliminary data.</text>
</comment>
<evidence type="ECO:0000313" key="3">
    <source>
        <dbReference type="Proteomes" id="UP000248926"/>
    </source>
</evidence>
<dbReference type="OrthoDB" id="9794313at2"/>
<dbReference type="AlphaFoldDB" id="A0A328PA43"/>
<gene>
    <name evidence="2" type="ORF">CA260_05095</name>
</gene>
<dbReference type="EMBL" id="NFZS01000001">
    <property type="protein sequence ID" value="RAO77266.1"/>
    <property type="molecule type" value="Genomic_DNA"/>
</dbReference>
<protein>
    <submittedName>
        <fullName evidence="2">Uncharacterized protein</fullName>
    </submittedName>
</protein>
<sequence>MSHLRTELRIRALRAQLGAQFRRHGPVIDTLRLSVMELEQQTDDRDVDYLHERLAGVLHKWRINLLIQANPWLILQRAFYSRPSQLVGPDLLGNIIVTDDGRAARIAEVVTSEAAPTDSASLLPTDAVGQLVVSAESHEPKVCVLCGHPPDTSAVALASIEPLEGLALMAAQAPSTEAEAFNGASIVRALGLEDRSRAIDVTHRRSAVQIASILQPVPLAIGRPKRNRRNGHPREWRWSIASP</sequence>
<dbReference type="RefSeq" id="WP_146745283.1">
    <property type="nucleotide sequence ID" value="NZ_NFZS01000001.1"/>
</dbReference>
<reference evidence="2 3" key="1">
    <citation type="journal article" date="2018" name="Genet. Mol. Biol.">
        <title>The genome sequence of Dyella jiangningensis FCAV SCS01 from a lignocellulose-decomposing microbial consortium metagenome reveals potential for biotechnological applications.</title>
        <authorList>
            <person name="Desiderato J.G."/>
            <person name="Alvarenga D.O."/>
            <person name="Constancio M.T.L."/>
            <person name="Alves L.M.C."/>
            <person name="Varani A.M."/>
        </authorList>
    </citation>
    <scope>NUCLEOTIDE SEQUENCE [LARGE SCALE GENOMIC DNA]</scope>
    <source>
        <strain evidence="2 3">FCAV SCS01</strain>
    </source>
</reference>
<proteinExistence type="predicted"/>
<feature type="region of interest" description="Disordered" evidence="1">
    <location>
        <begin position="222"/>
        <end position="243"/>
    </location>
</feature>
<dbReference type="Proteomes" id="UP000248926">
    <property type="component" value="Unassembled WGS sequence"/>
</dbReference>